<sequence length="58" mass="6490">MGKFVKGFLFGTISTLGAIAGALFAFHKVVVEPVEEQVERTEENRRRAHRKQHSAHNG</sequence>
<feature type="region of interest" description="Disordered" evidence="1">
    <location>
        <begin position="36"/>
        <end position="58"/>
    </location>
</feature>
<keyword evidence="9" id="KW-1185">Reference proteome</keyword>
<reference evidence="7 11" key="6">
    <citation type="submission" date="2023-02" db="EMBL/GenBank/DDBJ databases">
        <title>Comparative genomics and fermentation flavor characterization of five lactic acid bacteria reveal flavor biosynthesis metabolic pathways in fermented muskmelon puree.</title>
        <authorList>
            <person name="Yuan L."/>
            <person name="Li M."/>
            <person name="Xu X."/>
            <person name="Lao F."/>
            <person name="Wu J."/>
        </authorList>
    </citation>
    <scope>NUCLEOTIDE SEQUENCE [LARGE SCALE GENOMIC DNA]</scope>
    <source>
        <strain evidence="7 11">Ca-4</strain>
    </source>
</reference>
<evidence type="ECO:0000313" key="11">
    <source>
        <dbReference type="Proteomes" id="UP001214131"/>
    </source>
</evidence>
<proteinExistence type="predicted"/>
<dbReference type="EMBL" id="CP118739">
    <property type="protein sequence ID" value="WEA57505.1"/>
    <property type="molecule type" value="Genomic_DNA"/>
</dbReference>
<dbReference type="Pfam" id="PF11240">
    <property type="entry name" value="DUF3042"/>
    <property type="match status" value="1"/>
</dbReference>
<dbReference type="EMBL" id="WENB01000001">
    <property type="protein sequence ID" value="KAF0414852.1"/>
    <property type="molecule type" value="Genomic_DNA"/>
</dbReference>
<gene>
    <name evidence="4" type="ORF">GBO79_00580</name>
    <name evidence="5" type="ORF">ITQ90_02655</name>
    <name evidence="6" type="ORF">ITQ97_02440</name>
    <name evidence="7" type="ORF">PWB86_01055</name>
    <name evidence="3" type="ORF">S100892_01430</name>
</gene>
<dbReference type="Proteomes" id="UP001194632">
    <property type="component" value="Unassembled WGS sequence"/>
</dbReference>
<keyword evidence="2" id="KW-1133">Transmembrane helix</keyword>
<dbReference type="OMA" id="MKHKFAR"/>
<reference evidence="4" key="3">
    <citation type="submission" date="2019-12" db="EMBL/GenBank/DDBJ databases">
        <title>SpeciesPrimer: A bioinformatics pipeline dedicated to the design of qPCR primers for the quantification of bacterial species.</title>
        <authorList>
            <person name="Dreier M."/>
            <person name="Berthoud H."/>
            <person name="Shani N."/>
            <person name="Wechsler D."/>
            <person name="Junier P."/>
        </authorList>
    </citation>
    <scope>NUCLEOTIDE SEQUENCE</scope>
    <source>
        <strain evidence="4">FAM13073</strain>
    </source>
</reference>
<dbReference type="EMBL" id="JADOFP010000002">
    <property type="protein sequence ID" value="MBF7114406.1"/>
    <property type="molecule type" value="Genomic_DNA"/>
</dbReference>
<feature type="transmembrane region" description="Helical" evidence="2">
    <location>
        <begin position="7"/>
        <end position="26"/>
    </location>
</feature>
<accession>A0A8G0ZGT9</accession>
<name>A0A0R2HHW9_PEDPE</name>
<protein>
    <submittedName>
        <fullName evidence="6">DUF3042 family protein</fullName>
    </submittedName>
</protein>
<reference evidence="9" key="4">
    <citation type="submission" date="2020-03" db="EMBL/GenBank/DDBJ databases">
        <title>SpeciesPrimer: A bioinformatics pipeline dedicated to the design of qPCR primers for the quantification of bacterial species.</title>
        <authorList>
            <person name="Dreier M."/>
            <person name="Berthoud H."/>
            <person name="Shani N."/>
            <person name="Wechsler D."/>
            <person name="Junier P."/>
        </authorList>
    </citation>
    <scope>NUCLEOTIDE SEQUENCE [LARGE SCALE GENOMIC DNA]</scope>
    <source>
        <strain evidence="9">FAM13073</strain>
    </source>
</reference>
<evidence type="ECO:0000313" key="6">
    <source>
        <dbReference type="EMBL" id="MBF7126696.1"/>
    </source>
</evidence>
<accession>A0A0R2HHW9</accession>
<evidence type="ECO:0000313" key="3">
    <source>
        <dbReference type="EMBL" id="ARW20001.1"/>
    </source>
</evidence>
<dbReference type="EMBL" id="JADOFV010000001">
    <property type="protein sequence ID" value="MBF7126696.1"/>
    <property type="molecule type" value="Genomic_DNA"/>
</dbReference>
<dbReference type="Proteomes" id="UP000472573">
    <property type="component" value="Unassembled WGS sequence"/>
</dbReference>
<keyword evidence="2" id="KW-0472">Membrane</keyword>
<evidence type="ECO:0000256" key="2">
    <source>
        <dbReference type="SAM" id="Phobius"/>
    </source>
</evidence>
<evidence type="ECO:0000313" key="10">
    <source>
        <dbReference type="Proteomes" id="UP000743107"/>
    </source>
</evidence>
<dbReference type="RefSeq" id="WP_002833525.1">
    <property type="nucleotide sequence ID" value="NZ_BEWQ01000008.1"/>
</dbReference>
<dbReference type="InterPro" id="IPR021402">
    <property type="entry name" value="DUF3042"/>
</dbReference>
<dbReference type="GeneID" id="33062998"/>
<evidence type="ECO:0000313" key="4">
    <source>
        <dbReference type="EMBL" id="KAF0414852.1"/>
    </source>
</evidence>
<reference evidence="3 8" key="1">
    <citation type="submission" date="2017-05" db="EMBL/GenBank/DDBJ databases">
        <title>Genome sequence of Pediococcus pentosaceus strain SRCM100892.</title>
        <authorList>
            <person name="Cho S.H."/>
        </authorList>
    </citation>
    <scope>NUCLEOTIDE SEQUENCE [LARGE SCALE GENOMIC DNA]</scope>
    <source>
        <strain evidence="3 8">SRCM100892</strain>
    </source>
</reference>
<keyword evidence="2" id="KW-0812">Transmembrane</keyword>
<reference evidence="4" key="2">
    <citation type="submission" date="2019-10" db="EMBL/GenBank/DDBJ databases">
        <authorList>
            <person name="Irmler S."/>
            <person name="Berthoud H."/>
            <person name="Roetschi A."/>
            <person name="Arias E."/>
            <person name="Shani N."/>
            <person name="Wuethrich D."/>
            <person name="Bruggmann R."/>
        </authorList>
    </citation>
    <scope>NUCLEOTIDE SEQUENCE</scope>
    <source>
        <strain evidence="4">FAM13073</strain>
    </source>
</reference>
<evidence type="ECO:0000313" key="5">
    <source>
        <dbReference type="EMBL" id="MBF7114406.1"/>
    </source>
</evidence>
<evidence type="ECO:0000313" key="7">
    <source>
        <dbReference type="EMBL" id="WEA57505.1"/>
    </source>
</evidence>
<organism evidence="6 10">
    <name type="scientific">Pediococcus pentosaceus</name>
    <dbReference type="NCBI Taxonomy" id="1255"/>
    <lineage>
        <taxon>Bacteria</taxon>
        <taxon>Bacillati</taxon>
        <taxon>Bacillota</taxon>
        <taxon>Bacilli</taxon>
        <taxon>Lactobacillales</taxon>
        <taxon>Lactobacillaceae</taxon>
        <taxon>Pediococcus</taxon>
    </lineage>
</organism>
<evidence type="ECO:0000313" key="8">
    <source>
        <dbReference type="Proteomes" id="UP000196118"/>
    </source>
</evidence>
<dbReference type="EMBL" id="CP021474">
    <property type="protein sequence ID" value="ARW20001.1"/>
    <property type="molecule type" value="Genomic_DNA"/>
</dbReference>
<evidence type="ECO:0000256" key="1">
    <source>
        <dbReference type="SAM" id="MobiDB-lite"/>
    </source>
</evidence>
<feature type="compositionally biased region" description="Basic residues" evidence="1">
    <location>
        <begin position="46"/>
        <end position="58"/>
    </location>
</feature>
<evidence type="ECO:0000313" key="9">
    <source>
        <dbReference type="Proteomes" id="UP000472573"/>
    </source>
</evidence>
<dbReference type="Proteomes" id="UP000196118">
    <property type="component" value="Chromosome"/>
</dbReference>
<dbReference type="AlphaFoldDB" id="A0A0R2HHW9"/>
<dbReference type="Proteomes" id="UP001214131">
    <property type="component" value="Chromosome"/>
</dbReference>
<dbReference type="Proteomes" id="UP000743107">
    <property type="component" value="Unassembled WGS sequence"/>
</dbReference>
<reference evidence="6" key="5">
    <citation type="submission" date="2020-11" db="EMBL/GenBank/DDBJ databases">
        <title>Antibiotic susceptibility profiles of Pediococcus pentosaceus from various origins and their implications for the safety assessment of strains with food-technology applications.</title>
        <authorList>
            <person name="Shani N."/>
            <person name="Oberhaensli S."/>
            <person name="Arias E."/>
        </authorList>
    </citation>
    <scope>NUCLEOTIDE SEQUENCE</scope>
    <source>
        <strain evidence="6">FAM 19164</strain>
        <strain evidence="5">FAM 24207</strain>
    </source>
</reference>